<dbReference type="PANTHER" id="PTHR43383:SF2">
    <property type="entry name" value="AMIDOHYDROLASE 2 FAMILY PROTEIN"/>
    <property type="match status" value="1"/>
</dbReference>
<dbReference type="GO" id="GO:0016787">
    <property type="term" value="F:hydrolase activity"/>
    <property type="evidence" value="ECO:0007669"/>
    <property type="project" value="InterPro"/>
</dbReference>
<proteinExistence type="predicted"/>
<evidence type="ECO:0000313" key="2">
    <source>
        <dbReference type="EMBL" id="MBG6090621.1"/>
    </source>
</evidence>
<organism evidence="2 3">
    <name type="scientific">Actinomadura viridis</name>
    <dbReference type="NCBI Taxonomy" id="58110"/>
    <lineage>
        <taxon>Bacteria</taxon>
        <taxon>Bacillati</taxon>
        <taxon>Actinomycetota</taxon>
        <taxon>Actinomycetes</taxon>
        <taxon>Streptosporangiales</taxon>
        <taxon>Thermomonosporaceae</taxon>
        <taxon>Actinomadura</taxon>
    </lineage>
</organism>
<dbReference type="SUPFAM" id="SSF51556">
    <property type="entry name" value="Metallo-dependent hydrolases"/>
    <property type="match status" value="1"/>
</dbReference>
<evidence type="ECO:0000313" key="3">
    <source>
        <dbReference type="Proteomes" id="UP000614047"/>
    </source>
</evidence>
<accession>A0A931GPH3</accession>
<dbReference type="PANTHER" id="PTHR43383">
    <property type="entry name" value="NODULIN 6"/>
    <property type="match status" value="1"/>
</dbReference>
<comment type="caution">
    <text evidence="2">The sequence shown here is derived from an EMBL/GenBank/DDBJ whole genome shotgun (WGS) entry which is preliminary data.</text>
</comment>
<dbReference type="Pfam" id="PF04909">
    <property type="entry name" value="Amidohydro_2"/>
    <property type="match status" value="1"/>
</dbReference>
<reference evidence="2" key="1">
    <citation type="submission" date="2020-11" db="EMBL/GenBank/DDBJ databases">
        <title>Sequencing the genomes of 1000 actinobacteria strains.</title>
        <authorList>
            <person name="Klenk H.-P."/>
        </authorList>
    </citation>
    <scope>NUCLEOTIDE SEQUENCE</scope>
    <source>
        <strain evidence="2">DSM 43175</strain>
    </source>
</reference>
<dbReference type="EMBL" id="JADOUA010000001">
    <property type="protein sequence ID" value="MBG6090621.1"/>
    <property type="molecule type" value="Genomic_DNA"/>
</dbReference>
<name>A0A931GPH3_9ACTN</name>
<dbReference type="InterPro" id="IPR006680">
    <property type="entry name" value="Amidohydro-rel"/>
</dbReference>
<feature type="domain" description="Amidohydrolase-related" evidence="1">
    <location>
        <begin position="135"/>
        <end position="378"/>
    </location>
</feature>
<sequence length="382" mass="41166">MREELESLRIVDHHCHGVVQRELDREGYEGLLTEASEPGALGGTLFDSRLGLAVRRWCAPLLDLPPHAPPDEYVGRRAALDPAEVNRRFLAAAGLDALCVDTGYTPEPLLEPAELGVLAGAPAHEIVRLEDLAERTVAEGAGVAGFPDDVGSKIAARAATAVGAKSVAAYRAGLRLRGERPSPAEVWAAAARLYRQADLAMAGHGGAPRVADETMHRYLVWCAVDCGLPVQFHVGYGDSDVDLHHADPLHLTPLLRALERTGTPVMLLHNYPYHRNAGYLAQVFTNVFLDVSLATHNLGDRAPVLLAEALELAPFGKVLYASDAYGLAEHYYLGALLFRRTLERVLGEGVEEGSWTRSDALRIARLIGSGNARRAYGLDGTG</sequence>
<dbReference type="Gene3D" id="3.20.20.140">
    <property type="entry name" value="Metal-dependent hydrolases"/>
    <property type="match status" value="1"/>
</dbReference>
<dbReference type="Proteomes" id="UP000614047">
    <property type="component" value="Unassembled WGS sequence"/>
</dbReference>
<dbReference type="InterPro" id="IPR032466">
    <property type="entry name" value="Metal_Hydrolase"/>
</dbReference>
<protein>
    <recommendedName>
        <fullName evidence="1">Amidohydrolase-related domain-containing protein</fullName>
    </recommendedName>
</protein>
<keyword evidence="3" id="KW-1185">Reference proteome</keyword>
<evidence type="ECO:0000259" key="1">
    <source>
        <dbReference type="Pfam" id="PF04909"/>
    </source>
</evidence>
<dbReference type="RefSeq" id="WP_197013063.1">
    <property type="nucleotide sequence ID" value="NZ_BAABES010000011.1"/>
</dbReference>
<dbReference type="AlphaFoldDB" id="A0A931GPH3"/>
<gene>
    <name evidence="2" type="ORF">IW256_004734</name>
</gene>